<proteinExistence type="predicted"/>
<organism evidence="2 3">
    <name type="scientific">Planomonospora parontospora</name>
    <dbReference type="NCBI Taxonomy" id="58119"/>
    <lineage>
        <taxon>Bacteria</taxon>
        <taxon>Bacillati</taxon>
        <taxon>Actinomycetota</taxon>
        <taxon>Actinomycetes</taxon>
        <taxon>Streptosporangiales</taxon>
        <taxon>Streptosporangiaceae</taxon>
        <taxon>Planomonospora</taxon>
    </lineage>
</organism>
<dbReference type="Proteomes" id="UP000627984">
    <property type="component" value="Unassembled WGS sequence"/>
</dbReference>
<comment type="caution">
    <text evidence="2">The sequence shown here is derived from an EMBL/GenBank/DDBJ whole genome shotgun (WGS) entry which is preliminary data.</text>
</comment>
<accession>A0AA37BEJ2</accession>
<sequence>MVSFPRLMPGYRPRMTEPTSRGIARSRAPSPGDPGFDTSRYTRHACAARAAFAMGNLLAGHVRRTPDYPAVLRYNA</sequence>
<reference evidence="2" key="1">
    <citation type="journal article" date="2014" name="Int. J. Syst. Evol. Microbiol.">
        <title>Complete genome sequence of Corynebacterium casei LMG S-19264T (=DSM 44701T), isolated from a smear-ripened cheese.</title>
        <authorList>
            <consortium name="US DOE Joint Genome Institute (JGI-PGF)"/>
            <person name="Walter F."/>
            <person name="Albersmeier A."/>
            <person name="Kalinowski J."/>
            <person name="Ruckert C."/>
        </authorList>
    </citation>
    <scope>NUCLEOTIDE SEQUENCE</scope>
    <source>
        <strain evidence="2">JCM 3093</strain>
    </source>
</reference>
<protein>
    <submittedName>
        <fullName evidence="2">Uncharacterized protein</fullName>
    </submittedName>
</protein>
<dbReference type="AlphaFoldDB" id="A0AA37BEJ2"/>
<evidence type="ECO:0000313" key="2">
    <source>
        <dbReference type="EMBL" id="GGK59831.1"/>
    </source>
</evidence>
<dbReference type="EMBL" id="BMQD01000005">
    <property type="protein sequence ID" value="GGK59831.1"/>
    <property type="molecule type" value="Genomic_DNA"/>
</dbReference>
<evidence type="ECO:0000256" key="1">
    <source>
        <dbReference type="SAM" id="MobiDB-lite"/>
    </source>
</evidence>
<feature type="region of interest" description="Disordered" evidence="1">
    <location>
        <begin position="1"/>
        <end position="39"/>
    </location>
</feature>
<reference evidence="2" key="2">
    <citation type="submission" date="2022-09" db="EMBL/GenBank/DDBJ databases">
        <authorList>
            <person name="Sun Q."/>
            <person name="Ohkuma M."/>
        </authorList>
    </citation>
    <scope>NUCLEOTIDE SEQUENCE</scope>
    <source>
        <strain evidence="2">JCM 3093</strain>
    </source>
</reference>
<evidence type="ECO:0000313" key="3">
    <source>
        <dbReference type="Proteomes" id="UP000627984"/>
    </source>
</evidence>
<name>A0AA37BEJ2_9ACTN</name>
<gene>
    <name evidence="2" type="ORF">GCM10010126_19220</name>
</gene>